<dbReference type="Proteomes" id="UP001054945">
    <property type="component" value="Unassembled WGS sequence"/>
</dbReference>
<organism evidence="1 2">
    <name type="scientific">Caerostris extrusa</name>
    <name type="common">Bark spider</name>
    <name type="synonym">Caerostris bankana</name>
    <dbReference type="NCBI Taxonomy" id="172846"/>
    <lineage>
        <taxon>Eukaryota</taxon>
        <taxon>Metazoa</taxon>
        <taxon>Ecdysozoa</taxon>
        <taxon>Arthropoda</taxon>
        <taxon>Chelicerata</taxon>
        <taxon>Arachnida</taxon>
        <taxon>Araneae</taxon>
        <taxon>Araneomorphae</taxon>
        <taxon>Entelegynae</taxon>
        <taxon>Araneoidea</taxon>
        <taxon>Araneidae</taxon>
        <taxon>Caerostris</taxon>
    </lineage>
</organism>
<sequence>MRPSFADKADFLGCQIAGSDNDAKHDVIHFERFLNNIVLLSSLSYLRLSTENLRTILVNNEISLKGPDSRETSDMAFSTTGLGLESGRAMNVCNGSESTQTV</sequence>
<evidence type="ECO:0000313" key="1">
    <source>
        <dbReference type="EMBL" id="GIZ01843.1"/>
    </source>
</evidence>
<accession>A0AAV4Y3C2</accession>
<evidence type="ECO:0000313" key="2">
    <source>
        <dbReference type="Proteomes" id="UP001054945"/>
    </source>
</evidence>
<dbReference type="EMBL" id="BPLR01018730">
    <property type="protein sequence ID" value="GIZ01843.1"/>
    <property type="molecule type" value="Genomic_DNA"/>
</dbReference>
<name>A0AAV4Y3C2_CAEEX</name>
<comment type="caution">
    <text evidence="1">The sequence shown here is derived from an EMBL/GenBank/DDBJ whole genome shotgun (WGS) entry which is preliminary data.</text>
</comment>
<keyword evidence="2" id="KW-1185">Reference proteome</keyword>
<protein>
    <submittedName>
        <fullName evidence="1">Uncharacterized protein</fullName>
    </submittedName>
</protein>
<proteinExistence type="predicted"/>
<gene>
    <name evidence="1" type="ORF">CEXT_538691</name>
</gene>
<dbReference type="AlphaFoldDB" id="A0AAV4Y3C2"/>
<reference evidence="1 2" key="1">
    <citation type="submission" date="2021-06" db="EMBL/GenBank/DDBJ databases">
        <title>Caerostris extrusa draft genome.</title>
        <authorList>
            <person name="Kono N."/>
            <person name="Arakawa K."/>
        </authorList>
    </citation>
    <scope>NUCLEOTIDE SEQUENCE [LARGE SCALE GENOMIC DNA]</scope>
</reference>